<evidence type="ECO:0000256" key="4">
    <source>
        <dbReference type="ARBA" id="ARBA00022840"/>
    </source>
</evidence>
<dbReference type="GO" id="GO:0005524">
    <property type="term" value="F:ATP binding"/>
    <property type="evidence" value="ECO:0007669"/>
    <property type="project" value="UniProtKB-KW"/>
</dbReference>
<keyword evidence="4 6" id="KW-0067">ATP-binding</keyword>
<keyword evidence="3" id="KW-0547">Nucleotide-binding</keyword>
<dbReference type="PANTHER" id="PTHR43776:SF7">
    <property type="entry name" value="D,D-DIPEPTIDE TRANSPORT ATP-BINDING PROTEIN DDPF-RELATED"/>
    <property type="match status" value="1"/>
</dbReference>
<dbReference type="Gene3D" id="3.40.50.300">
    <property type="entry name" value="P-loop containing nucleotide triphosphate hydrolases"/>
    <property type="match status" value="1"/>
</dbReference>
<dbReference type="EMBL" id="AGBF01000048">
    <property type="protein sequence ID" value="EGX58668.1"/>
    <property type="molecule type" value="Genomic_DNA"/>
</dbReference>
<feature type="region of interest" description="Disordered" evidence="5">
    <location>
        <begin position="1"/>
        <end position="23"/>
    </location>
</feature>
<organism evidence="6 7">
    <name type="scientific">Streptomyces zinciresistens K42</name>
    <dbReference type="NCBI Taxonomy" id="700597"/>
    <lineage>
        <taxon>Bacteria</taxon>
        <taxon>Bacillati</taxon>
        <taxon>Actinomycetota</taxon>
        <taxon>Actinomycetes</taxon>
        <taxon>Kitasatosporales</taxon>
        <taxon>Streptomycetaceae</taxon>
        <taxon>Streptomyces</taxon>
    </lineage>
</organism>
<dbReference type="PATRIC" id="fig|700597.3.peg.3241"/>
<proteinExistence type="inferred from homology"/>
<evidence type="ECO:0000313" key="7">
    <source>
        <dbReference type="Proteomes" id="UP000004217"/>
    </source>
</evidence>
<keyword evidence="2" id="KW-0813">Transport</keyword>
<evidence type="ECO:0000256" key="2">
    <source>
        <dbReference type="ARBA" id="ARBA00022448"/>
    </source>
</evidence>
<comment type="similarity">
    <text evidence="1">Belongs to the ABC transporter superfamily.</text>
</comment>
<reference evidence="6 7" key="1">
    <citation type="submission" date="2011-08" db="EMBL/GenBank/DDBJ databases">
        <authorList>
            <person name="Lin Y."/>
            <person name="Hao X."/>
            <person name="Johnstone L."/>
            <person name="Miller S.J."/>
            <person name="Wei G."/>
            <person name="Rensing C."/>
        </authorList>
    </citation>
    <scope>NUCLEOTIDE SEQUENCE [LARGE SCALE GENOMIC DNA]</scope>
    <source>
        <strain evidence="6 7">K42</strain>
    </source>
</reference>
<accession>G2GCT1</accession>
<feature type="region of interest" description="Disordered" evidence="5">
    <location>
        <begin position="36"/>
        <end position="56"/>
    </location>
</feature>
<sequence length="95" mass="10218">MLVGLLEPAAGEARHDGHARGSVDPAVQTVFQDPVSFLNPRRGGGESIADPLRARGEPEEGRIRGRVRELLERVELEAAHHDRYRPSSAADSAGA</sequence>
<dbReference type="PANTHER" id="PTHR43776">
    <property type="entry name" value="TRANSPORT ATP-BINDING PROTEIN"/>
    <property type="match status" value="1"/>
</dbReference>
<dbReference type="InterPro" id="IPR027417">
    <property type="entry name" value="P-loop_NTPase"/>
</dbReference>
<keyword evidence="7" id="KW-1185">Reference proteome</keyword>
<dbReference type="AlphaFoldDB" id="G2GCT1"/>
<evidence type="ECO:0000313" key="6">
    <source>
        <dbReference type="EMBL" id="EGX58668.1"/>
    </source>
</evidence>
<dbReference type="SUPFAM" id="SSF52540">
    <property type="entry name" value="P-loop containing nucleoside triphosphate hydrolases"/>
    <property type="match status" value="1"/>
</dbReference>
<evidence type="ECO:0000256" key="1">
    <source>
        <dbReference type="ARBA" id="ARBA00005417"/>
    </source>
</evidence>
<protein>
    <submittedName>
        <fullName evidence="6">ABC transporter ATP-binding protein</fullName>
    </submittedName>
</protein>
<dbReference type="Proteomes" id="UP000004217">
    <property type="component" value="Unassembled WGS sequence"/>
</dbReference>
<dbReference type="InterPro" id="IPR050319">
    <property type="entry name" value="ABC_transp_ATP-bind"/>
</dbReference>
<feature type="compositionally biased region" description="Basic and acidic residues" evidence="5">
    <location>
        <begin position="12"/>
        <end position="21"/>
    </location>
</feature>
<name>G2GCT1_9ACTN</name>
<comment type="caution">
    <text evidence="6">The sequence shown here is derived from an EMBL/GenBank/DDBJ whole genome shotgun (WGS) entry which is preliminary data.</text>
</comment>
<gene>
    <name evidence="6" type="ORF">SZN_16540</name>
</gene>
<evidence type="ECO:0000256" key="5">
    <source>
        <dbReference type="SAM" id="MobiDB-lite"/>
    </source>
</evidence>
<evidence type="ECO:0000256" key="3">
    <source>
        <dbReference type="ARBA" id="ARBA00022741"/>
    </source>
</evidence>